<accession>A0A7I4Y8E5</accession>
<dbReference type="Proteomes" id="UP000025227">
    <property type="component" value="Unplaced"/>
</dbReference>
<protein>
    <submittedName>
        <fullName evidence="2">MULE domain-containing protein</fullName>
    </submittedName>
</protein>
<dbReference type="AlphaFoldDB" id="A0A7I4Y8E5"/>
<dbReference type="WBParaSite" id="HCON_00058100-00001">
    <property type="protein sequence ID" value="HCON_00058100-00001"/>
    <property type="gene ID" value="HCON_00058100"/>
</dbReference>
<name>A0A7I4Y8E5_HAECO</name>
<proteinExistence type="predicted"/>
<reference evidence="2" key="1">
    <citation type="submission" date="2020-12" db="UniProtKB">
        <authorList>
            <consortium name="WormBaseParasite"/>
        </authorList>
    </citation>
    <scope>IDENTIFICATION</scope>
    <source>
        <strain evidence="2">MHco3</strain>
    </source>
</reference>
<keyword evidence="1" id="KW-1185">Reference proteome</keyword>
<evidence type="ECO:0000313" key="2">
    <source>
        <dbReference type="WBParaSite" id="HCON_00058100-00001"/>
    </source>
</evidence>
<dbReference type="OrthoDB" id="5843846at2759"/>
<sequence length="217" mass="24699">MMTQANLEYGEDVMKSLNGRGFGMKRQAIFRAVSSLKDKEVALDNKPEELAQLSDSRTFVHEQDQELHVYYSERTIEMACTNGLYAIAADGVHTKQPKELMQLFCVHGVCNGGVEVPLLYSMTARKTEDVERYRPRPMQPLRIVLDFEKASIAAVHRLFPEAKVEGCAFHLAQAWNWRRDTCNLRKFMQGHGRVPVVAEWWDTIKGVGFCQSVSTQS</sequence>
<evidence type="ECO:0000313" key="1">
    <source>
        <dbReference type="Proteomes" id="UP000025227"/>
    </source>
</evidence>
<organism evidence="1 2">
    <name type="scientific">Haemonchus contortus</name>
    <name type="common">Barber pole worm</name>
    <dbReference type="NCBI Taxonomy" id="6289"/>
    <lineage>
        <taxon>Eukaryota</taxon>
        <taxon>Metazoa</taxon>
        <taxon>Ecdysozoa</taxon>
        <taxon>Nematoda</taxon>
        <taxon>Chromadorea</taxon>
        <taxon>Rhabditida</taxon>
        <taxon>Rhabditina</taxon>
        <taxon>Rhabditomorpha</taxon>
        <taxon>Strongyloidea</taxon>
        <taxon>Trichostrongylidae</taxon>
        <taxon>Haemonchus</taxon>
    </lineage>
</organism>